<sequence length="101" mass="11478">MSDSSAQSYWKSNIRIVLSLLAVWFFISFGCGILFVDLLDNFRIGGFKLGFWIAQQGAILVFVALIYVYIHLMDKLDDKYNLESSKDNQPNLQTSTDGDTE</sequence>
<proteinExistence type="predicted"/>
<dbReference type="InterPro" id="IPR019886">
    <property type="entry name" value="Na_symporter_ssu"/>
</dbReference>
<reference evidence="4 5" key="1">
    <citation type="submission" date="2017-08" db="EMBL/GenBank/DDBJ databases">
        <title>Fine stratification of microbial communities through a metagenomic profile of the photic zone.</title>
        <authorList>
            <person name="Haro-Moreno J.M."/>
            <person name="Lopez-Perez M."/>
            <person name="De La Torre J."/>
            <person name="Picazo A."/>
            <person name="Camacho A."/>
            <person name="Rodriguez-Valera F."/>
        </authorList>
    </citation>
    <scope>NUCLEOTIDE SEQUENCE [LARGE SCALE GENOMIC DNA]</scope>
    <source>
        <strain evidence="4">MED-G28</strain>
    </source>
</reference>
<dbReference type="EMBL" id="NTJZ01000011">
    <property type="protein sequence ID" value="PDH33029.1"/>
    <property type="molecule type" value="Genomic_DNA"/>
</dbReference>
<feature type="compositionally biased region" description="Polar residues" evidence="1">
    <location>
        <begin position="87"/>
        <end position="101"/>
    </location>
</feature>
<evidence type="ECO:0000256" key="1">
    <source>
        <dbReference type="SAM" id="MobiDB-lite"/>
    </source>
</evidence>
<dbReference type="Pfam" id="PF13937">
    <property type="entry name" value="DUF4212"/>
    <property type="match status" value="1"/>
</dbReference>
<feature type="transmembrane region" description="Helical" evidence="2">
    <location>
        <begin position="16"/>
        <end position="39"/>
    </location>
</feature>
<keyword evidence="2" id="KW-1133">Transmembrane helix</keyword>
<evidence type="ECO:0000313" key="5">
    <source>
        <dbReference type="Proteomes" id="UP000219329"/>
    </source>
</evidence>
<keyword evidence="2" id="KW-0472">Membrane</keyword>
<keyword evidence="2" id="KW-0812">Transmembrane</keyword>
<evidence type="ECO:0000313" key="4">
    <source>
        <dbReference type="EMBL" id="PDH33029.1"/>
    </source>
</evidence>
<dbReference type="Proteomes" id="UP000219329">
    <property type="component" value="Unassembled WGS sequence"/>
</dbReference>
<dbReference type="NCBIfam" id="TIGR03647">
    <property type="entry name" value="Na_symport_sm"/>
    <property type="match status" value="1"/>
</dbReference>
<organism evidence="4 5">
    <name type="scientific">OM182 bacterium MED-G28</name>
    <dbReference type="NCBI Taxonomy" id="1986256"/>
    <lineage>
        <taxon>Bacteria</taxon>
        <taxon>Pseudomonadati</taxon>
        <taxon>Pseudomonadota</taxon>
        <taxon>Gammaproteobacteria</taxon>
        <taxon>OMG group</taxon>
        <taxon>OM182 clade</taxon>
    </lineage>
</organism>
<accession>A0A2A5W964</accession>
<feature type="transmembrane region" description="Helical" evidence="2">
    <location>
        <begin position="51"/>
        <end position="70"/>
    </location>
</feature>
<dbReference type="AlphaFoldDB" id="A0A2A5W964"/>
<feature type="domain" description="Sodium symporter small subunit" evidence="3">
    <location>
        <begin position="7"/>
        <end position="82"/>
    </location>
</feature>
<protein>
    <recommendedName>
        <fullName evidence="3">Sodium symporter small subunit domain-containing protein</fullName>
    </recommendedName>
</protein>
<evidence type="ECO:0000259" key="3">
    <source>
        <dbReference type="Pfam" id="PF13937"/>
    </source>
</evidence>
<evidence type="ECO:0000256" key="2">
    <source>
        <dbReference type="SAM" id="Phobius"/>
    </source>
</evidence>
<feature type="region of interest" description="Disordered" evidence="1">
    <location>
        <begin position="82"/>
        <end position="101"/>
    </location>
</feature>
<name>A0A2A5W964_9GAMM</name>
<gene>
    <name evidence="4" type="ORF">CNF02_09985</name>
</gene>
<comment type="caution">
    <text evidence="4">The sequence shown here is derived from an EMBL/GenBank/DDBJ whole genome shotgun (WGS) entry which is preliminary data.</text>
</comment>